<dbReference type="Proteomes" id="UP000232693">
    <property type="component" value="Chromosome"/>
</dbReference>
<sequence>MQIETLKDVLHWTKEFHQHLSQCLFHCANKNLDERARMMLTYLSEHEKTLKDVVSGFEKSGEASALKTWCYEYVNRHPITRHAHCDTPFAELNASQIMDVIIEQHQQVIELYRYLASRAEIPSAMELLNSLLSLEEHEMMRIVQSSNRFSDL</sequence>
<protein>
    <submittedName>
        <fullName evidence="1">ATPase</fullName>
    </submittedName>
</protein>
<proteinExistence type="predicted"/>
<dbReference type="KEGG" id="kpd:CW740_06075"/>
<keyword evidence="2" id="KW-1185">Reference proteome</keyword>
<dbReference type="RefSeq" id="WP_106646691.1">
    <property type="nucleotide sequence ID" value="NZ_BMGO01000001.1"/>
</dbReference>
<reference evidence="1 2" key="1">
    <citation type="submission" date="2017-12" db="EMBL/GenBank/DDBJ databases">
        <title>Kangiella profundi FT102 completed genome.</title>
        <authorList>
            <person name="Xu J."/>
            <person name="Wang J."/>
            <person name="Lu Y."/>
        </authorList>
    </citation>
    <scope>NUCLEOTIDE SEQUENCE [LARGE SCALE GENOMIC DNA]</scope>
    <source>
        <strain evidence="1 2">FT102</strain>
    </source>
</reference>
<accession>A0A2K9A7Z5</accession>
<gene>
    <name evidence="1" type="ORF">CW740_06075</name>
</gene>
<evidence type="ECO:0000313" key="1">
    <source>
        <dbReference type="EMBL" id="AUD78840.1"/>
    </source>
</evidence>
<name>A0A2K9A7Z5_9GAMM</name>
<organism evidence="1 2">
    <name type="scientific">Kangiella profundi</name>
    <dbReference type="NCBI Taxonomy" id="1561924"/>
    <lineage>
        <taxon>Bacteria</taxon>
        <taxon>Pseudomonadati</taxon>
        <taxon>Pseudomonadota</taxon>
        <taxon>Gammaproteobacteria</taxon>
        <taxon>Kangiellales</taxon>
        <taxon>Kangiellaceae</taxon>
        <taxon>Kangiella</taxon>
    </lineage>
</organism>
<dbReference type="OrthoDB" id="278693at2"/>
<evidence type="ECO:0000313" key="2">
    <source>
        <dbReference type="Proteomes" id="UP000232693"/>
    </source>
</evidence>
<dbReference type="EMBL" id="CP025120">
    <property type="protein sequence ID" value="AUD78840.1"/>
    <property type="molecule type" value="Genomic_DNA"/>
</dbReference>
<dbReference type="AlphaFoldDB" id="A0A2K9A7Z5"/>